<accession>A0A839R0E8</accession>
<feature type="chain" id="PRO_5032508001" evidence="1">
    <location>
        <begin position="27"/>
        <end position="105"/>
    </location>
</feature>
<evidence type="ECO:0000313" key="3">
    <source>
        <dbReference type="Proteomes" id="UP000568050"/>
    </source>
</evidence>
<evidence type="ECO:0000313" key="2">
    <source>
        <dbReference type="EMBL" id="MBB3023207.1"/>
    </source>
</evidence>
<protein>
    <submittedName>
        <fullName evidence="2">Secretion/DNA translocation related TadE-like protein</fullName>
    </submittedName>
</protein>
<evidence type="ECO:0000256" key="1">
    <source>
        <dbReference type="SAM" id="SignalP"/>
    </source>
</evidence>
<dbReference type="NCBIfam" id="TIGR03816">
    <property type="entry name" value="tadE_like_DECH"/>
    <property type="match status" value="1"/>
</dbReference>
<keyword evidence="1" id="KW-0732">Signal</keyword>
<dbReference type="AlphaFoldDB" id="A0A839R0E8"/>
<feature type="signal peptide" evidence="1">
    <location>
        <begin position="1"/>
        <end position="26"/>
    </location>
</feature>
<gene>
    <name evidence="2" type="ORF">FHX50_001492</name>
</gene>
<name>A0A839R0E8_9MICO</name>
<sequence>MLTWCSIASLLLALVVMLGQVHIAHARAQGAADLAALSGADAAAVGADGCSTAAMIAHANGADVLSCSSDGQDVVIEVRLPAGRIGSARAIARAGPAPTGAERSG</sequence>
<organism evidence="2 3">
    <name type="scientific">Helcobacillus massiliensis</name>
    <dbReference type="NCBI Taxonomy" id="521392"/>
    <lineage>
        <taxon>Bacteria</taxon>
        <taxon>Bacillati</taxon>
        <taxon>Actinomycetota</taxon>
        <taxon>Actinomycetes</taxon>
        <taxon>Micrococcales</taxon>
        <taxon>Dermabacteraceae</taxon>
        <taxon>Helcobacillus</taxon>
    </lineage>
</organism>
<keyword evidence="3" id="KW-1185">Reference proteome</keyword>
<dbReference type="InterPro" id="IPR021202">
    <property type="entry name" value="Rv3654c-like"/>
</dbReference>
<dbReference type="EMBL" id="JACHWP010000003">
    <property type="protein sequence ID" value="MBB3023207.1"/>
    <property type="molecule type" value="Genomic_DNA"/>
</dbReference>
<dbReference type="Proteomes" id="UP000568050">
    <property type="component" value="Unassembled WGS sequence"/>
</dbReference>
<proteinExistence type="predicted"/>
<comment type="caution">
    <text evidence="2">The sequence shown here is derived from an EMBL/GenBank/DDBJ whole genome shotgun (WGS) entry which is preliminary data.</text>
</comment>
<reference evidence="2 3" key="1">
    <citation type="submission" date="2020-08" db="EMBL/GenBank/DDBJ databases">
        <title>Sequencing the genomes of 1000 actinobacteria strains.</title>
        <authorList>
            <person name="Klenk H.-P."/>
        </authorList>
    </citation>
    <scope>NUCLEOTIDE SEQUENCE [LARGE SCALE GENOMIC DNA]</scope>
    <source>
        <strain evidence="2 3">DSM 23040</strain>
    </source>
</reference>